<keyword evidence="1" id="KW-1133">Transmembrane helix</keyword>
<organism evidence="2 3">
    <name type="scientific">Bacillus spizizenii (strain DSM 15029 / JCM 12233 / NBRC 101239 / NRRL B-23049 / TU-B-10)</name>
    <name type="common">Bacillus subtilis subsp. spizizenii</name>
    <dbReference type="NCBI Taxonomy" id="1052585"/>
    <lineage>
        <taxon>Bacteria</taxon>
        <taxon>Bacillati</taxon>
        <taxon>Bacillota</taxon>
        <taxon>Bacilli</taxon>
        <taxon>Bacillales</taxon>
        <taxon>Bacillaceae</taxon>
        <taxon>Bacillus</taxon>
    </lineage>
</organism>
<name>G4P1E4_BACS4</name>
<accession>G4P1E4</accession>
<evidence type="ECO:0000313" key="3">
    <source>
        <dbReference type="Proteomes" id="UP000002651"/>
    </source>
</evidence>
<keyword evidence="1" id="KW-0472">Membrane</keyword>
<evidence type="ECO:0000256" key="1">
    <source>
        <dbReference type="SAM" id="Phobius"/>
    </source>
</evidence>
<feature type="transmembrane region" description="Helical" evidence="1">
    <location>
        <begin position="172"/>
        <end position="194"/>
    </location>
</feature>
<protein>
    <submittedName>
        <fullName evidence="2">Membrane protein, putative</fullName>
    </submittedName>
</protein>
<dbReference type="Proteomes" id="UP000002651">
    <property type="component" value="Chromosome"/>
</dbReference>
<dbReference type="HOGENOM" id="CLU_1033103_0_0_9"/>
<feature type="transmembrane region" description="Helical" evidence="1">
    <location>
        <begin position="201"/>
        <end position="222"/>
    </location>
</feature>
<reference evidence="2 3" key="1">
    <citation type="journal article" date="2012" name="J. Bacteriol.">
        <title>Whole-genome sequences of Bacillus subtilis and close relatives.</title>
        <authorList>
            <person name="Earl A.M."/>
            <person name="Eppinger M."/>
            <person name="Fricke W.F."/>
            <person name="Rosovitz M.J."/>
            <person name="Rasko D.A."/>
            <person name="Daugherty S."/>
            <person name="Losick R."/>
            <person name="Kolter R."/>
            <person name="Ravel J."/>
        </authorList>
    </citation>
    <scope>NUCLEOTIDE SEQUENCE [LARGE SCALE GENOMIC DNA]</scope>
    <source>
        <strain evidence="3">DSM 15029 / JCM 12233 / NBRC 101239 / NRRL B-23049 / TU-B-10</strain>
    </source>
</reference>
<feature type="transmembrane region" description="Helical" evidence="1">
    <location>
        <begin position="28"/>
        <end position="46"/>
    </location>
</feature>
<feature type="transmembrane region" description="Helical" evidence="1">
    <location>
        <begin position="78"/>
        <end position="98"/>
    </location>
</feature>
<sequence length="271" mass="31739">MLVNDINIVSELLIRDIRNNFHRNKWKYLLLSILICYMSIINSNQFEDASISIIELFYLNFKDVGFIDKYELSSVPTIWIIINVFVIFICGDALYYDSKLNLYLLLRVQKIHLYWISKTLFIILNIISTYLILFLVTYIVGLIYNLDSLHWNMRAVNIINDLRYVQVSEGELLITIFTLYVLTSISLTLIHVFLSLNLNSNYSFLIVAIVICLSIFINHPLLPAIHSMILKHTIFEPSHHLTLQYSICYNVLLSIFLFIAIYISLLKRDLI</sequence>
<proteinExistence type="predicted"/>
<keyword evidence="1" id="KW-0812">Transmembrane</keyword>
<keyword evidence="3" id="KW-1185">Reference proteome</keyword>
<dbReference type="STRING" id="1052585.GYO_3902"/>
<dbReference type="AlphaFoldDB" id="G4P1E4"/>
<dbReference type="EMBL" id="CP002905">
    <property type="protein sequence ID" value="AEP88473.1"/>
    <property type="molecule type" value="Genomic_DNA"/>
</dbReference>
<gene>
    <name evidence="2" type="ordered locus">GYO_3902</name>
</gene>
<feature type="transmembrane region" description="Helical" evidence="1">
    <location>
        <begin position="242"/>
        <end position="265"/>
    </location>
</feature>
<evidence type="ECO:0000313" key="2">
    <source>
        <dbReference type="EMBL" id="AEP88473.1"/>
    </source>
</evidence>
<dbReference type="KEGG" id="bst:GYO_3902"/>
<feature type="transmembrane region" description="Helical" evidence="1">
    <location>
        <begin position="119"/>
        <end position="144"/>
    </location>
</feature>